<accession>A0A8S1H4Q4</accession>
<evidence type="ECO:0000313" key="3">
    <source>
        <dbReference type="Proteomes" id="UP000835052"/>
    </source>
</evidence>
<feature type="region of interest" description="Disordered" evidence="1">
    <location>
        <begin position="349"/>
        <end position="415"/>
    </location>
</feature>
<sequence>MENLSTLTRTSTTQHVNIRAANKETCVSMEEIKGSFLENLANKRGNDKKDLKILAMSNAESVAQIFPQWVRLCYRKGETNYEPYDMNMPTKIIPRPIEHYRFDPPLTERGLIVAETYGRGLRKADFVPFTIYCSPDLKSVQTACAIVKGMDSSSTSICIEPALAPWRQMYPPYMHKAWFSPRTFSNMKNPIDERYEPMIKASVLKSESTMAYGARVARFFAHIVANSDDEQILVISDNCMVDVTRNMPMSNEERIFMSMRRQSCQFNTILLQNGQAKLCEKPLMPFTKTLLEARSRLPSGSRNRRSPSVQRAVPFFRYQFSVLSFREQLRGRPFPILVSLKKSFIKKATMNGGPPNDSGLPWERQDTQGPYQQRRRNPSGRGRGGSRSRSRVRPPDAPPDYSSHDRVPRLPPNGVVLPHLNDHNLATMDVVVDEFASGQLVLQRAEQVVFGEGEVRRIRWMGNHSRASSTSAGSPSARGGGRAADGCGDRPALREQLEVQNALGVSPAAEHDLQREQVGFRRCRRLFSARDPDGTAGVVVVEDPAFIPSDQIDTRLCLLALVRWWGSNKPELSATEFVTIHSRRPPAVLTVLEVRVAAPETIESSPDCALGHCILLARSADVGDRGARVVAQKPLVVHERTMSTLVYFTPNIPQAFNTQISVNQMHRCGDSITLPPGDYLPSLTVRDNRGIIKKGGFYNARIELEGNQLTVVQATLIRKERYPMYYSTVTLIKNDVINQLQEYKNVVIWIDTLPTGLYRSVHIFKSEETNFKWRLVNSNLEKDTTTESGIVVKKENKKWWIWTPGCAVGYLGWVCDRQKTGNFDIGSRVEFIAWSVLE</sequence>
<dbReference type="InterPro" id="IPR013078">
    <property type="entry name" value="His_Pase_superF_clade-1"/>
</dbReference>
<proteinExistence type="predicted"/>
<dbReference type="OrthoDB" id="414418at2759"/>
<dbReference type="AlphaFoldDB" id="A0A8S1H4Q4"/>
<gene>
    <name evidence="2" type="ORF">CAUJ_LOCUS5707</name>
</gene>
<evidence type="ECO:0000256" key="1">
    <source>
        <dbReference type="SAM" id="MobiDB-lite"/>
    </source>
</evidence>
<comment type="caution">
    <text evidence="2">The sequence shown here is derived from an EMBL/GenBank/DDBJ whole genome shotgun (WGS) entry which is preliminary data.</text>
</comment>
<dbReference type="InterPro" id="IPR051710">
    <property type="entry name" value="Phosphatase_SH3-domain"/>
</dbReference>
<dbReference type="PANTHER" id="PTHR16469:SF3">
    <property type="entry name" value="O-FUCOSYLTRANSFERASE FAMILY PROTEIN"/>
    <property type="match status" value="1"/>
</dbReference>
<dbReference type="InterPro" id="IPR029033">
    <property type="entry name" value="His_PPase_superfam"/>
</dbReference>
<feature type="region of interest" description="Disordered" evidence="1">
    <location>
        <begin position="462"/>
        <end position="489"/>
    </location>
</feature>
<dbReference type="Proteomes" id="UP000835052">
    <property type="component" value="Unassembled WGS sequence"/>
</dbReference>
<dbReference type="SUPFAM" id="SSF53254">
    <property type="entry name" value="Phosphoglycerate mutase-like"/>
    <property type="match status" value="1"/>
</dbReference>
<dbReference type="Pfam" id="PF00300">
    <property type="entry name" value="His_Phos_1"/>
    <property type="match status" value="1"/>
</dbReference>
<dbReference type="PANTHER" id="PTHR16469">
    <property type="entry name" value="UBIQUITIN-ASSOCIATED AND SH3 DOMAIN-CONTAINING BA-RELATED"/>
    <property type="match status" value="1"/>
</dbReference>
<feature type="compositionally biased region" description="Low complexity" evidence="1">
    <location>
        <begin position="465"/>
        <end position="477"/>
    </location>
</feature>
<reference evidence="2" key="1">
    <citation type="submission" date="2020-10" db="EMBL/GenBank/DDBJ databases">
        <authorList>
            <person name="Kikuchi T."/>
        </authorList>
    </citation>
    <scope>NUCLEOTIDE SEQUENCE</scope>
    <source>
        <strain evidence="2">NKZ352</strain>
    </source>
</reference>
<organism evidence="2 3">
    <name type="scientific">Caenorhabditis auriculariae</name>
    <dbReference type="NCBI Taxonomy" id="2777116"/>
    <lineage>
        <taxon>Eukaryota</taxon>
        <taxon>Metazoa</taxon>
        <taxon>Ecdysozoa</taxon>
        <taxon>Nematoda</taxon>
        <taxon>Chromadorea</taxon>
        <taxon>Rhabditida</taxon>
        <taxon>Rhabditina</taxon>
        <taxon>Rhabditomorpha</taxon>
        <taxon>Rhabditoidea</taxon>
        <taxon>Rhabditidae</taxon>
        <taxon>Peloderinae</taxon>
        <taxon>Caenorhabditis</taxon>
    </lineage>
</organism>
<feature type="compositionally biased region" description="Basic residues" evidence="1">
    <location>
        <begin position="373"/>
        <end position="392"/>
    </location>
</feature>
<dbReference type="Gene3D" id="3.40.50.1240">
    <property type="entry name" value="Phosphoglycerate mutase-like"/>
    <property type="match status" value="1"/>
</dbReference>
<dbReference type="GO" id="GO:0016791">
    <property type="term" value="F:phosphatase activity"/>
    <property type="evidence" value="ECO:0007669"/>
    <property type="project" value="UniProtKB-ARBA"/>
</dbReference>
<keyword evidence="3" id="KW-1185">Reference proteome</keyword>
<evidence type="ECO:0000313" key="2">
    <source>
        <dbReference type="EMBL" id="CAD6189788.1"/>
    </source>
</evidence>
<dbReference type="EMBL" id="CAJGYM010000012">
    <property type="protein sequence ID" value="CAD6189788.1"/>
    <property type="molecule type" value="Genomic_DNA"/>
</dbReference>
<name>A0A8S1H4Q4_9PELO</name>
<protein>
    <submittedName>
        <fullName evidence="2">Uncharacterized protein</fullName>
    </submittedName>
</protein>